<proteinExistence type="predicted"/>
<sequence length="1021" mass="113458">MYPATGKPNVHFPPSPWRDRQNHMGDGKFHGGKREHRLAAKPLAKGVKNPGSGHQLSRFRIPGINDYEVQRVALIKDVDKLAETEVVVVDTGSVIDPEFDTEALVRAVDDVFNTALGEYEHLLLHLAVPSYPATDKEDVASFARLRQLYKGRLFYFIASEEAYRWLTAQEGSQAKVTVDHCKGMYFYLRPSDYSRNGKRGRGRQQRPVGITRDDTVVQALEAKLGTFAEAVKAATASRGGRQLEGHQAVLNHVTKRVREAKMTGKTNIIQRLKRKLETGPEEWETKRQRIERMEAERARRNGELEEPGAEEGTGEDTWPEELDMQTQEEEIEILRMEEEEEALIEAQGVWATPQEGDGNMPLPTGKEAGMHEQEEDRGIEEEETRLKQEEGVTLVRGPPQGADEPLDAQQHAELRETRGTGPPETRDINMETQQEEEEELAAMAQQQEEAQEELVTMHEIVQQQAVAQREARLAGEWRRASMGKIRVAVQETPEKYMQHLKGDTAMHKLSNEYWKKGNEYLNEHDVTVLLRSDWMDSSHSTFPNDGKRVLLEFARRMIPAGDPFQGQADMLGIRVSAGVDPHDKISDFNAALKAARTRATLHDEDVKALFIKSLDTVFYQPVVSRLLLHDQRAAHDLLTIQQWVRECYSEHVRAGTATASAHRYSHGTHFMERDTDDSGGPGELADLRTMVLDLKRQLAAFLDTAESGPAPRGFTPRADKPGRRMMTRFAASPLPKGGNWSQSISKKVAFHRDTGATVPYCQNQVCAKGKARHWHRDCPNGGRTGLSAYAFAEEAENSVLAAKFQHAIDHDDAEEFDALCMLAGGKPDIFADLSACSFCEEDGEALVSAVTEFSELARTAGDSTFNINTFTADLPVVSEPPAHSPPASVESEEEWTGPPNPFCPPVTRTFADFIESTGIALVPDEPAPSMNLLSAVEEPERVMDYKPATYTTSDDDDEDASVTPPRPRYGCGNAIPGFGRSLLTSSLVCALFVICAAAAPHTVADVGGADWLLPFGWLKPP</sequence>
<comment type="caution">
    <text evidence="2">The sequence shown here is derived from an EMBL/GenBank/DDBJ whole genome shotgun (WGS) entry which is preliminary data.</text>
</comment>
<dbReference type="Proteomes" id="UP001190700">
    <property type="component" value="Unassembled WGS sequence"/>
</dbReference>
<dbReference type="EMBL" id="LGRX02014471">
    <property type="protein sequence ID" value="KAK3264559.1"/>
    <property type="molecule type" value="Genomic_DNA"/>
</dbReference>
<feature type="region of interest" description="Disordered" evidence="1">
    <location>
        <begin position="1"/>
        <end position="33"/>
    </location>
</feature>
<evidence type="ECO:0000256" key="1">
    <source>
        <dbReference type="SAM" id="MobiDB-lite"/>
    </source>
</evidence>
<feature type="compositionally biased region" description="Acidic residues" evidence="1">
    <location>
        <begin position="304"/>
        <end position="322"/>
    </location>
</feature>
<feature type="compositionally biased region" description="Basic and acidic residues" evidence="1">
    <location>
        <begin position="17"/>
        <end position="29"/>
    </location>
</feature>
<feature type="region of interest" description="Disordered" evidence="1">
    <location>
        <begin position="294"/>
        <end position="322"/>
    </location>
</feature>
<evidence type="ECO:0000313" key="3">
    <source>
        <dbReference type="Proteomes" id="UP001190700"/>
    </source>
</evidence>
<feature type="compositionally biased region" description="Basic and acidic residues" evidence="1">
    <location>
        <begin position="294"/>
        <end position="303"/>
    </location>
</feature>
<gene>
    <name evidence="2" type="ORF">CYMTET_26711</name>
</gene>
<dbReference type="AlphaFoldDB" id="A0AAE0KXV7"/>
<feature type="region of interest" description="Disordered" evidence="1">
    <location>
        <begin position="366"/>
        <end position="387"/>
    </location>
</feature>
<evidence type="ECO:0000313" key="2">
    <source>
        <dbReference type="EMBL" id="KAK3264559.1"/>
    </source>
</evidence>
<protein>
    <submittedName>
        <fullName evidence="2">Uncharacterized protein</fullName>
    </submittedName>
</protein>
<feature type="region of interest" description="Disordered" evidence="1">
    <location>
        <begin position="876"/>
        <end position="899"/>
    </location>
</feature>
<keyword evidence="3" id="KW-1185">Reference proteome</keyword>
<accession>A0AAE0KXV7</accession>
<name>A0AAE0KXV7_9CHLO</name>
<reference evidence="2 3" key="1">
    <citation type="journal article" date="2015" name="Genome Biol. Evol.">
        <title>Comparative Genomics of a Bacterivorous Green Alga Reveals Evolutionary Causalities and Consequences of Phago-Mixotrophic Mode of Nutrition.</title>
        <authorList>
            <person name="Burns J.A."/>
            <person name="Paasch A."/>
            <person name="Narechania A."/>
            <person name="Kim E."/>
        </authorList>
    </citation>
    <scope>NUCLEOTIDE SEQUENCE [LARGE SCALE GENOMIC DNA]</scope>
    <source>
        <strain evidence="2 3">PLY_AMNH</strain>
    </source>
</reference>
<organism evidence="2 3">
    <name type="scientific">Cymbomonas tetramitiformis</name>
    <dbReference type="NCBI Taxonomy" id="36881"/>
    <lineage>
        <taxon>Eukaryota</taxon>
        <taxon>Viridiplantae</taxon>
        <taxon>Chlorophyta</taxon>
        <taxon>Pyramimonadophyceae</taxon>
        <taxon>Pyramimonadales</taxon>
        <taxon>Pyramimonadaceae</taxon>
        <taxon>Cymbomonas</taxon>
    </lineage>
</organism>